<evidence type="ECO:0000313" key="2">
    <source>
        <dbReference type="Proteomes" id="UP000805193"/>
    </source>
</evidence>
<name>A0AC60Q630_IXOPE</name>
<gene>
    <name evidence="1" type="ORF">HPB47_023989</name>
</gene>
<proteinExistence type="predicted"/>
<sequence length="288" mass="32480">MRTSDGDLPAELQRIADEELGETDQGRADALASLNQLLDEEPELNARRDNVFLLRYIRVRKYNVEATLATLKRYYRNRAAYPSICDNFLPSNVKPASRCLFMVLPNPDVHGRRVLLIRSGAWIPSLATHSEAQQALHLVLEFLAADPSSQTVGISVLIDHEGLSMSKLLSVNIPLLKHCTEFVLKCVPFRLKAIHVIRQTFVYDIMMSIVRHLINRKYVERIHLHGTNFEGLHKELPADTLPEEYGGSGPALDFDAFWSLVDAQEPSFVESNGYGYLKTKVKGTRPAI</sequence>
<dbReference type="EMBL" id="JABSTQ010009450">
    <property type="protein sequence ID" value="KAG0429082.1"/>
    <property type="molecule type" value="Genomic_DNA"/>
</dbReference>
<comment type="caution">
    <text evidence="1">The sequence shown here is derived from an EMBL/GenBank/DDBJ whole genome shotgun (WGS) entry which is preliminary data.</text>
</comment>
<organism evidence="1 2">
    <name type="scientific">Ixodes persulcatus</name>
    <name type="common">Taiga tick</name>
    <dbReference type="NCBI Taxonomy" id="34615"/>
    <lineage>
        <taxon>Eukaryota</taxon>
        <taxon>Metazoa</taxon>
        <taxon>Ecdysozoa</taxon>
        <taxon>Arthropoda</taxon>
        <taxon>Chelicerata</taxon>
        <taxon>Arachnida</taxon>
        <taxon>Acari</taxon>
        <taxon>Parasitiformes</taxon>
        <taxon>Ixodida</taxon>
        <taxon>Ixodoidea</taxon>
        <taxon>Ixodidae</taxon>
        <taxon>Ixodinae</taxon>
        <taxon>Ixodes</taxon>
    </lineage>
</organism>
<accession>A0AC60Q630</accession>
<dbReference type="Proteomes" id="UP000805193">
    <property type="component" value="Unassembled WGS sequence"/>
</dbReference>
<evidence type="ECO:0000313" key="1">
    <source>
        <dbReference type="EMBL" id="KAG0429082.1"/>
    </source>
</evidence>
<reference evidence="1 2" key="1">
    <citation type="journal article" date="2020" name="Cell">
        <title>Large-Scale Comparative Analyses of Tick Genomes Elucidate Their Genetic Diversity and Vector Capacities.</title>
        <authorList>
            <consortium name="Tick Genome and Microbiome Consortium (TIGMIC)"/>
            <person name="Jia N."/>
            <person name="Wang J."/>
            <person name="Shi W."/>
            <person name="Du L."/>
            <person name="Sun Y."/>
            <person name="Zhan W."/>
            <person name="Jiang J.F."/>
            <person name="Wang Q."/>
            <person name="Zhang B."/>
            <person name="Ji P."/>
            <person name="Bell-Sakyi L."/>
            <person name="Cui X.M."/>
            <person name="Yuan T.T."/>
            <person name="Jiang B.G."/>
            <person name="Yang W.F."/>
            <person name="Lam T.T."/>
            <person name="Chang Q.C."/>
            <person name="Ding S.J."/>
            <person name="Wang X.J."/>
            <person name="Zhu J.G."/>
            <person name="Ruan X.D."/>
            <person name="Zhao L."/>
            <person name="Wei J.T."/>
            <person name="Ye R.Z."/>
            <person name="Que T.C."/>
            <person name="Du C.H."/>
            <person name="Zhou Y.H."/>
            <person name="Cheng J.X."/>
            <person name="Dai P.F."/>
            <person name="Guo W.B."/>
            <person name="Han X.H."/>
            <person name="Huang E.J."/>
            <person name="Li L.F."/>
            <person name="Wei W."/>
            <person name="Gao Y.C."/>
            <person name="Liu J.Z."/>
            <person name="Shao H.Z."/>
            <person name="Wang X."/>
            <person name="Wang C.C."/>
            <person name="Yang T.C."/>
            <person name="Huo Q.B."/>
            <person name="Li W."/>
            <person name="Chen H.Y."/>
            <person name="Chen S.E."/>
            <person name="Zhou L.G."/>
            <person name="Ni X.B."/>
            <person name="Tian J.H."/>
            <person name="Sheng Y."/>
            <person name="Liu T."/>
            <person name="Pan Y.S."/>
            <person name="Xia L.Y."/>
            <person name="Li J."/>
            <person name="Zhao F."/>
            <person name="Cao W.C."/>
        </authorList>
    </citation>
    <scope>NUCLEOTIDE SEQUENCE [LARGE SCALE GENOMIC DNA]</scope>
    <source>
        <strain evidence="1">Iper-2018</strain>
    </source>
</reference>
<keyword evidence="2" id="KW-1185">Reference proteome</keyword>
<protein>
    <submittedName>
        <fullName evidence="1">Uncharacterized protein</fullName>
    </submittedName>
</protein>